<evidence type="ECO:0000313" key="2">
    <source>
        <dbReference type="Proteomes" id="UP000245783"/>
    </source>
</evidence>
<gene>
    <name evidence="1" type="ORF">IE81DRAFT_232110</name>
</gene>
<dbReference type="Proteomes" id="UP000245783">
    <property type="component" value="Unassembled WGS sequence"/>
</dbReference>
<dbReference type="InParanoid" id="A0A316VRZ1"/>
<proteinExistence type="predicted"/>
<dbReference type="AlphaFoldDB" id="A0A316VRZ1"/>
<dbReference type="RefSeq" id="XP_025367527.1">
    <property type="nucleotide sequence ID" value="XM_025511128.1"/>
</dbReference>
<protein>
    <submittedName>
        <fullName evidence="1">Uncharacterized protein</fullName>
    </submittedName>
</protein>
<dbReference type="GeneID" id="37032998"/>
<dbReference type="EMBL" id="KZ819420">
    <property type="protein sequence ID" value="PWN40367.1"/>
    <property type="molecule type" value="Genomic_DNA"/>
</dbReference>
<sequence length="469" mass="49709">MSLNKYSRGHWSLSSSALPALLLAAVLCAWLSASSTSALEMRSAHVGLHDGQQSISLITRREPLQDASKSDSLDPKSDIVPSPTAFGLSLFRRAGTTCMGCCLTHPVCAQGESAHQACGTCSGAQCAGCPKSNPIPKPPHRRREPLIVSAGEAHALERRTESAMAPASLGLPLSRRAGKCDSCCTAPLACGGYSCEACSPDQCLGCPPGHPPRKRETVQVGADDASIELARKETSISTPAEFAISMFRRAGKCDACCKEPQTCGVEQGCDTCAWSQCTSCPHHYIRRQLRSPVEPAKEGACEPCCATVKTCLKNGRSCVNCSVDDCKGCPPFSLSLHTRAETRSVETSVNLLPRKACNPCCATRAACMAGTGPCVECGADDCNGCPPEIPPLEKRESGVSMRIDWPLAMRSHIVSMPFDVVNKRQEDNGNNKGPPTKGNACMLCCKFLKTCKPPNCPTCDPKTCTGCPP</sequence>
<organism evidence="1 2">
    <name type="scientific">Ceraceosorus guamensis</name>
    <dbReference type="NCBI Taxonomy" id="1522189"/>
    <lineage>
        <taxon>Eukaryota</taxon>
        <taxon>Fungi</taxon>
        <taxon>Dikarya</taxon>
        <taxon>Basidiomycota</taxon>
        <taxon>Ustilaginomycotina</taxon>
        <taxon>Exobasidiomycetes</taxon>
        <taxon>Ceraceosorales</taxon>
        <taxon>Ceraceosoraceae</taxon>
        <taxon>Ceraceosorus</taxon>
    </lineage>
</organism>
<accession>A0A316VRZ1</accession>
<name>A0A316VRZ1_9BASI</name>
<evidence type="ECO:0000313" key="1">
    <source>
        <dbReference type="EMBL" id="PWN40367.1"/>
    </source>
</evidence>
<keyword evidence="2" id="KW-1185">Reference proteome</keyword>
<reference evidence="1 2" key="1">
    <citation type="journal article" date="2018" name="Mol. Biol. Evol.">
        <title>Broad Genomic Sampling Reveals a Smut Pathogenic Ancestry of the Fungal Clade Ustilaginomycotina.</title>
        <authorList>
            <person name="Kijpornyongpan T."/>
            <person name="Mondo S.J."/>
            <person name="Barry K."/>
            <person name="Sandor L."/>
            <person name="Lee J."/>
            <person name="Lipzen A."/>
            <person name="Pangilinan J."/>
            <person name="LaButti K."/>
            <person name="Hainaut M."/>
            <person name="Henrissat B."/>
            <person name="Grigoriev I.V."/>
            <person name="Spatafora J.W."/>
            <person name="Aime M.C."/>
        </authorList>
    </citation>
    <scope>NUCLEOTIDE SEQUENCE [LARGE SCALE GENOMIC DNA]</scope>
    <source>
        <strain evidence="1 2">MCA 4658</strain>
    </source>
</reference>